<name>A0ABM8Q7D0_9BACT</name>
<dbReference type="PIRSF" id="PIRSF004649">
    <property type="entry name" value="MlaC"/>
    <property type="match status" value="1"/>
</dbReference>
<dbReference type="EMBL" id="CAJHOE010000004">
    <property type="protein sequence ID" value="CAD7288737.1"/>
    <property type="molecule type" value="Genomic_DNA"/>
</dbReference>
<accession>A0ABM8Q7D0</accession>
<evidence type="ECO:0000313" key="3">
    <source>
        <dbReference type="Proteomes" id="UP000789359"/>
    </source>
</evidence>
<sequence length="195" mass="22602">MKLKLFCVAVLGATMLFALPKDEIKPQVEIKTTQAIEVLTNKSLSNEQKMDELFKIFDPLFDYKQMAKISLGKRFNALNDSQKAEFSKAFEQKLKSSYADKLLGYTNQEIKVKELTEPQKNRVFLHSELLSEGKSYDFIYKFYNDNDNWLIYDMEIIGVSLLQTYRSQFADMLDSADFETLIKKLNETSAIKVDN</sequence>
<gene>
    <name evidence="2" type="ORF">LMG8286_01495</name>
</gene>
<comment type="caution">
    <text evidence="2">The sequence shown here is derived from an EMBL/GenBank/DDBJ whole genome shotgun (WGS) entry which is preliminary data.</text>
</comment>
<evidence type="ECO:0008006" key="4">
    <source>
        <dbReference type="Google" id="ProtNLM"/>
    </source>
</evidence>
<protein>
    <recommendedName>
        <fullName evidence="4">Toluene tolerance protein</fullName>
    </recommendedName>
</protein>
<dbReference type="Proteomes" id="UP000789359">
    <property type="component" value="Unassembled WGS sequence"/>
</dbReference>
<dbReference type="Pfam" id="PF05494">
    <property type="entry name" value="MlaC"/>
    <property type="match status" value="1"/>
</dbReference>
<keyword evidence="1" id="KW-0732">Signal</keyword>
<dbReference type="RefSeq" id="WP_230057237.1">
    <property type="nucleotide sequence ID" value="NZ_CAJHOE010000004.1"/>
</dbReference>
<dbReference type="Gene3D" id="3.10.450.710">
    <property type="entry name" value="Tgt2/MlaC"/>
    <property type="match status" value="1"/>
</dbReference>
<feature type="signal peptide" evidence="1">
    <location>
        <begin position="1"/>
        <end position="20"/>
    </location>
</feature>
<evidence type="ECO:0000256" key="1">
    <source>
        <dbReference type="SAM" id="SignalP"/>
    </source>
</evidence>
<dbReference type="InterPro" id="IPR008869">
    <property type="entry name" value="MlaC/ttg2D"/>
</dbReference>
<dbReference type="InterPro" id="IPR042245">
    <property type="entry name" value="Tgt2/MlaC_sf"/>
</dbReference>
<feature type="chain" id="PRO_5047398381" description="Toluene tolerance protein" evidence="1">
    <location>
        <begin position="21"/>
        <end position="195"/>
    </location>
</feature>
<evidence type="ECO:0000313" key="2">
    <source>
        <dbReference type="EMBL" id="CAD7288737.1"/>
    </source>
</evidence>
<keyword evidence="3" id="KW-1185">Reference proteome</keyword>
<dbReference type="PANTHER" id="PTHR36573">
    <property type="entry name" value="INTERMEMBRANE PHOSPHOLIPID TRANSPORT SYSTEM BINDING PROTEIN MLAC"/>
    <property type="match status" value="1"/>
</dbReference>
<organism evidence="2 3">
    <name type="scientific">Campylobacter suis</name>
    <dbReference type="NCBI Taxonomy" id="2790657"/>
    <lineage>
        <taxon>Bacteria</taxon>
        <taxon>Pseudomonadati</taxon>
        <taxon>Campylobacterota</taxon>
        <taxon>Epsilonproteobacteria</taxon>
        <taxon>Campylobacterales</taxon>
        <taxon>Campylobacteraceae</taxon>
        <taxon>Campylobacter</taxon>
    </lineage>
</organism>
<proteinExistence type="predicted"/>
<dbReference type="PANTHER" id="PTHR36573:SF1">
    <property type="entry name" value="INTERMEMBRANE PHOSPHOLIPID TRANSPORT SYSTEM BINDING PROTEIN MLAC"/>
    <property type="match status" value="1"/>
</dbReference>
<reference evidence="2 3" key="1">
    <citation type="submission" date="2020-11" db="EMBL/GenBank/DDBJ databases">
        <authorList>
            <person name="Peeters C."/>
        </authorList>
    </citation>
    <scope>NUCLEOTIDE SEQUENCE [LARGE SCALE GENOMIC DNA]</scope>
    <source>
        <strain evidence="2 3">LMG 8286</strain>
    </source>
</reference>